<name>A0A3Q8CPZ2_9LACO</name>
<dbReference type="GO" id="GO:0016779">
    <property type="term" value="F:nucleotidyltransferase activity"/>
    <property type="evidence" value="ECO:0007669"/>
    <property type="project" value="UniProtKB-KW"/>
</dbReference>
<dbReference type="Proteomes" id="UP000324497">
    <property type="component" value="Chromosome"/>
</dbReference>
<keyword evidence="2 5" id="KW-0548">Nucleotidyltransferase</keyword>
<accession>A0A3Q8CPZ2</accession>
<dbReference type="EMBL" id="CP018180">
    <property type="protein sequence ID" value="AUJ33011.1"/>
    <property type="molecule type" value="Genomic_DNA"/>
</dbReference>
<gene>
    <name evidence="5" type="ORF">BSQ50_10930</name>
</gene>
<dbReference type="InterPro" id="IPR036291">
    <property type="entry name" value="NAD(P)-bd_dom_sf"/>
</dbReference>
<dbReference type="NCBIfam" id="TIGR00125">
    <property type="entry name" value="cyt_tran_rel"/>
    <property type="match status" value="1"/>
</dbReference>
<dbReference type="InterPro" id="IPR000683">
    <property type="entry name" value="Gfo/Idh/MocA-like_OxRdtase_N"/>
</dbReference>
<dbReference type="Gene3D" id="3.30.360.10">
    <property type="entry name" value="Dihydrodipicolinate Reductase, domain 2"/>
    <property type="match status" value="1"/>
</dbReference>
<sequence>MTKVITYGTFDLLHNGHLQLLKRAKKLGDFLIVGVTADSFDQARGKINVQQNLSERIANIKATGLADQIIVEEYEGQKIDDIRRFNIDIFAVGSDWNGKFDYLKDYCQVIYLDRTQGISSSQLRTNKNKLRIGIIGRSYHVYKFIRESRFINGVKIIGLCTDERRPFSVEIDSSIIVTNDFDELLKKVDALYITSKIDKHFSQIKQALKEKKHVLCEMPITLDAKEYDVLSNLAEEQNCILMPALKTAYATAYYRLLLLIKSGRIGDVVAVDSVCTSLASQNNLKNHKKLDVWGSMEAWGAIAILPIFQILGTNYQSKITISKKFDKSDSFDLFTKTDYVFNHATGSFMVGKGIKSEGQLIISGTMGYVIVPAPWWKTDYFEIRYENSQNNKRVFYQLEGEGIRYEILAFMKGIELGNSNQYISSSVTRKICNEFKDYYQQKYLINI</sequence>
<evidence type="ECO:0000256" key="2">
    <source>
        <dbReference type="ARBA" id="ARBA00022695"/>
    </source>
</evidence>
<dbReference type="InterPro" id="IPR050385">
    <property type="entry name" value="Archaeal_FAD_synthase"/>
</dbReference>
<organism evidence="5 6">
    <name type="scientific">Liquorilactobacillus nagelii</name>
    <dbReference type="NCBI Taxonomy" id="82688"/>
    <lineage>
        <taxon>Bacteria</taxon>
        <taxon>Bacillati</taxon>
        <taxon>Bacillota</taxon>
        <taxon>Bacilli</taxon>
        <taxon>Lactobacillales</taxon>
        <taxon>Lactobacillaceae</taxon>
        <taxon>Liquorilactobacillus</taxon>
    </lineage>
</organism>
<dbReference type="Gene3D" id="3.40.50.720">
    <property type="entry name" value="NAD(P)-binding Rossmann-like Domain"/>
    <property type="match status" value="1"/>
</dbReference>
<dbReference type="SUPFAM" id="SSF51735">
    <property type="entry name" value="NAD(P)-binding Rossmann-fold domains"/>
    <property type="match status" value="1"/>
</dbReference>
<dbReference type="InterPro" id="IPR014729">
    <property type="entry name" value="Rossmann-like_a/b/a_fold"/>
</dbReference>
<evidence type="ECO:0000259" key="3">
    <source>
        <dbReference type="Pfam" id="PF01408"/>
    </source>
</evidence>
<dbReference type="InterPro" id="IPR004821">
    <property type="entry name" value="Cyt_trans-like"/>
</dbReference>
<dbReference type="GeneID" id="78522832"/>
<evidence type="ECO:0000256" key="1">
    <source>
        <dbReference type="ARBA" id="ARBA00022679"/>
    </source>
</evidence>
<evidence type="ECO:0000259" key="4">
    <source>
        <dbReference type="Pfam" id="PF01467"/>
    </source>
</evidence>
<dbReference type="Pfam" id="PF01467">
    <property type="entry name" value="CTP_transf_like"/>
    <property type="match status" value="1"/>
</dbReference>
<dbReference type="SUPFAM" id="SSF55347">
    <property type="entry name" value="Glyceraldehyde-3-phosphate dehydrogenase-like, C-terminal domain"/>
    <property type="match status" value="1"/>
</dbReference>
<keyword evidence="1 5" id="KW-0808">Transferase</keyword>
<feature type="domain" description="Cytidyltransferase-like" evidence="4">
    <location>
        <begin position="5"/>
        <end position="125"/>
    </location>
</feature>
<keyword evidence="6" id="KW-1185">Reference proteome</keyword>
<dbReference type="Gene3D" id="3.40.50.620">
    <property type="entry name" value="HUPs"/>
    <property type="match status" value="1"/>
</dbReference>
<reference evidence="5 6" key="1">
    <citation type="submission" date="2016-11" db="EMBL/GenBank/DDBJ databases">
        <title>Interaction between Lactobacillus species and yeast in water kefir.</title>
        <authorList>
            <person name="Behr J."/>
            <person name="Xu D."/>
            <person name="Vogel R.F."/>
        </authorList>
    </citation>
    <scope>NUCLEOTIDE SEQUENCE [LARGE SCALE GENOMIC DNA]</scope>
    <source>
        <strain evidence="5 6">TMW 1.1827</strain>
    </source>
</reference>
<dbReference type="GO" id="GO:0000166">
    <property type="term" value="F:nucleotide binding"/>
    <property type="evidence" value="ECO:0007669"/>
    <property type="project" value="InterPro"/>
</dbReference>
<evidence type="ECO:0000313" key="5">
    <source>
        <dbReference type="EMBL" id="AUJ33011.1"/>
    </source>
</evidence>
<dbReference type="RefSeq" id="WP_057885017.1">
    <property type="nucleotide sequence ID" value="NZ_CP018180.1"/>
</dbReference>
<evidence type="ECO:0000313" key="6">
    <source>
        <dbReference type="Proteomes" id="UP000324497"/>
    </source>
</evidence>
<dbReference type="AlphaFoldDB" id="A0A3Q8CPZ2"/>
<protein>
    <submittedName>
        <fullName evidence="5">Glycerol-3-phosphate cytidylyltransferase</fullName>
    </submittedName>
</protein>
<dbReference type="SUPFAM" id="SSF52374">
    <property type="entry name" value="Nucleotidylyl transferase"/>
    <property type="match status" value="1"/>
</dbReference>
<dbReference type="KEGG" id="lng:BSQ50_10930"/>
<dbReference type="PANTHER" id="PTHR43793">
    <property type="entry name" value="FAD SYNTHASE"/>
    <property type="match status" value="1"/>
</dbReference>
<feature type="domain" description="Gfo/Idh/MocA-like oxidoreductase N-terminal" evidence="3">
    <location>
        <begin position="130"/>
        <end position="243"/>
    </location>
</feature>
<proteinExistence type="predicted"/>
<dbReference type="PANTHER" id="PTHR43793:SF1">
    <property type="entry name" value="FAD SYNTHASE"/>
    <property type="match status" value="1"/>
</dbReference>
<dbReference type="Pfam" id="PF01408">
    <property type="entry name" value="GFO_IDH_MocA"/>
    <property type="match status" value="1"/>
</dbReference>